<name>A0AAW6C871_FLAPL</name>
<dbReference type="Proteomes" id="UP001211006">
    <property type="component" value="Unassembled WGS sequence"/>
</dbReference>
<feature type="transmembrane region" description="Helical" evidence="3">
    <location>
        <begin position="294"/>
        <end position="318"/>
    </location>
</feature>
<dbReference type="Pfam" id="PF20155">
    <property type="entry name" value="TMP_3"/>
    <property type="match status" value="1"/>
</dbReference>
<feature type="region of interest" description="Disordered" evidence="2">
    <location>
        <begin position="515"/>
        <end position="539"/>
    </location>
</feature>
<keyword evidence="3" id="KW-0472">Membrane</keyword>
<evidence type="ECO:0000259" key="4">
    <source>
        <dbReference type="Pfam" id="PF20155"/>
    </source>
</evidence>
<keyword evidence="3" id="KW-1133">Transmembrane helix</keyword>
<comment type="caution">
    <text evidence="5">The sequence shown here is derived from an EMBL/GenBank/DDBJ whole genome shotgun (WGS) entry which is preliminary data.</text>
</comment>
<evidence type="ECO:0000256" key="2">
    <source>
        <dbReference type="SAM" id="MobiDB-lite"/>
    </source>
</evidence>
<keyword evidence="3" id="KW-0812">Transmembrane</keyword>
<dbReference type="AlphaFoldDB" id="A0AAW6C871"/>
<dbReference type="InterPro" id="IPR013491">
    <property type="entry name" value="Tape_meas_N"/>
</dbReference>
<dbReference type="EMBL" id="JAQLWO010000017">
    <property type="protein sequence ID" value="MDB7907269.1"/>
    <property type="molecule type" value="Genomic_DNA"/>
</dbReference>
<gene>
    <name evidence="5" type="ORF">PND83_14900</name>
</gene>
<reference evidence="5" key="1">
    <citation type="submission" date="2023-01" db="EMBL/GenBank/DDBJ databases">
        <title>Human gut microbiome strain richness.</title>
        <authorList>
            <person name="Chen-Liaw A."/>
        </authorList>
    </citation>
    <scope>NUCLEOTIDE SEQUENCE</scope>
    <source>
        <strain evidence="5">2225st1_A6_2225SCRN_200828</strain>
    </source>
</reference>
<sequence length="627" mass="66821">MAAIRETLILEDKFTSTMTQCLQVAQRMANMLDDVRASTMNVETAAAATAVQMQELAGKMTQTNSRGTSLLGTIRNLAGTFLGMQSVRWLVNTSDQLTSINARLRLMTGSAEAAAAAQEEIYQAAMRSRGAYADMADFVSQLGTVAGNAFTGTDELVAFAEQIQKQMAISGASGASAQAALVQLTQGLASGTLRGEELNSVLEQTPMIAQTIAEYMGVTTGEMRELASEGKVTAEVVKNAMLGAAEETNAQFEQMPMTWAQVWTMFQNVAIQALDPVLDAISWLANHLEELAPILAGLAAGAVAFAAGLGIQAAATWIANGAAKAFFTTLLTNPLTYIVLIIGLVVAAIYQWVQSMGGLEIAWLTVVDSVLYAWDTVKAGFFTGVYFVMDLFDQMGLKIQTVAVSIQNFLGDMKVGVLTVLQGMVNGAIDIINWFIDKLNLIPGVSIEAIQKTTFAATASAENEAAKANRNAALEEARQEVEQRTQDRADKLAQMWADRDANHAARQAEIQVKRAAQATGQENQALPSSTPYDELSGQLGDIAGSVGSIEKSVKMSDEDIKSLVDVAERRYVNNVNLTALTPMITVNGANTGRTAADRQSLANAIRDILIEQTASGSTRSTARPASG</sequence>
<keyword evidence="1" id="KW-0175">Coiled coil</keyword>
<proteinExistence type="predicted"/>
<protein>
    <submittedName>
        <fullName evidence="5">Tape measure protein</fullName>
    </submittedName>
</protein>
<dbReference type="RefSeq" id="WP_271907869.1">
    <property type="nucleotide sequence ID" value="NZ_JAQLWN010000019.1"/>
</dbReference>
<accession>A0AAW6C871</accession>
<evidence type="ECO:0000256" key="1">
    <source>
        <dbReference type="SAM" id="Coils"/>
    </source>
</evidence>
<dbReference type="NCBIfam" id="TIGR02675">
    <property type="entry name" value="tape_meas_nterm"/>
    <property type="match status" value="1"/>
</dbReference>
<organism evidence="5 6">
    <name type="scientific">Flavonifractor plautii</name>
    <name type="common">Fusobacterium plautii</name>
    <dbReference type="NCBI Taxonomy" id="292800"/>
    <lineage>
        <taxon>Bacteria</taxon>
        <taxon>Bacillati</taxon>
        <taxon>Bacillota</taxon>
        <taxon>Clostridia</taxon>
        <taxon>Eubacteriales</taxon>
        <taxon>Oscillospiraceae</taxon>
        <taxon>Flavonifractor</taxon>
    </lineage>
</organism>
<evidence type="ECO:0000313" key="5">
    <source>
        <dbReference type="EMBL" id="MDB7907269.1"/>
    </source>
</evidence>
<feature type="domain" description="Tape measure protein N-terminal" evidence="4">
    <location>
        <begin position="90"/>
        <end position="274"/>
    </location>
</feature>
<feature type="coiled-coil region" evidence="1">
    <location>
        <begin position="456"/>
        <end position="494"/>
    </location>
</feature>
<feature type="compositionally biased region" description="Polar residues" evidence="2">
    <location>
        <begin position="518"/>
        <end position="531"/>
    </location>
</feature>
<evidence type="ECO:0000313" key="6">
    <source>
        <dbReference type="Proteomes" id="UP001211006"/>
    </source>
</evidence>
<evidence type="ECO:0000256" key="3">
    <source>
        <dbReference type="SAM" id="Phobius"/>
    </source>
</evidence>
<feature type="transmembrane region" description="Helical" evidence="3">
    <location>
        <begin position="330"/>
        <end position="350"/>
    </location>
</feature>